<evidence type="ECO:0000313" key="4">
    <source>
        <dbReference type="Proteomes" id="UP000198642"/>
    </source>
</evidence>
<organism evidence="3 4">
    <name type="scientific">Lentibacillus halodurans</name>
    <dbReference type="NCBI Taxonomy" id="237679"/>
    <lineage>
        <taxon>Bacteria</taxon>
        <taxon>Bacillati</taxon>
        <taxon>Bacillota</taxon>
        <taxon>Bacilli</taxon>
        <taxon>Bacillales</taxon>
        <taxon>Bacillaceae</taxon>
        <taxon>Lentibacillus</taxon>
    </lineage>
</organism>
<name>A0A1I0Y555_9BACI</name>
<dbReference type="AlphaFoldDB" id="A0A1I0Y555"/>
<dbReference type="InterPro" id="IPR036291">
    <property type="entry name" value="NAD(P)-bd_dom_sf"/>
</dbReference>
<dbReference type="Gene3D" id="3.40.50.720">
    <property type="entry name" value="NAD(P)-binding Rossmann-like Domain"/>
    <property type="match status" value="1"/>
</dbReference>
<evidence type="ECO:0000256" key="1">
    <source>
        <dbReference type="ARBA" id="ARBA00006484"/>
    </source>
</evidence>
<dbReference type="InterPro" id="IPR002347">
    <property type="entry name" value="SDR_fam"/>
</dbReference>
<dbReference type="Proteomes" id="UP000198642">
    <property type="component" value="Unassembled WGS sequence"/>
</dbReference>
<dbReference type="Pfam" id="PF00106">
    <property type="entry name" value="adh_short"/>
    <property type="match status" value="1"/>
</dbReference>
<dbReference type="PANTHER" id="PTHR43976:SF16">
    <property type="entry name" value="SHORT-CHAIN DEHYDROGENASE_REDUCTASE FAMILY PROTEIN"/>
    <property type="match status" value="1"/>
</dbReference>
<dbReference type="PRINTS" id="PR00081">
    <property type="entry name" value="GDHRDH"/>
</dbReference>
<accession>A0A1I0Y555</accession>
<dbReference type="SUPFAM" id="SSF51735">
    <property type="entry name" value="NAD(P)-binding Rossmann-fold domains"/>
    <property type="match status" value="1"/>
</dbReference>
<comment type="similarity">
    <text evidence="1">Belongs to the short-chain dehydrogenases/reductases (SDR) family.</text>
</comment>
<dbReference type="EMBL" id="FOJW01000006">
    <property type="protein sequence ID" value="SFB07876.1"/>
    <property type="molecule type" value="Genomic_DNA"/>
</dbReference>
<keyword evidence="4" id="KW-1185">Reference proteome</keyword>
<proteinExistence type="inferred from homology"/>
<dbReference type="InterPro" id="IPR051911">
    <property type="entry name" value="SDR_oxidoreductase"/>
</dbReference>
<sequence length="165" mass="18143">MPYFREQGSGHIIQISCIGGLVTGPMSDNYSASKFALEGMSEALAQEAKHFGVKLTIVEPGGYWTNLYLKMQNSHPLAPYESLRDELARQFSEGSVDSDPSLAAEAILKIVNCDNPPLRLVLGSMLFDVAIDSTKERIATWKEWETVSRAAERDISAPEGYGKTD</sequence>
<protein>
    <submittedName>
        <fullName evidence="3">Short chain dehydrogenase</fullName>
    </submittedName>
</protein>
<reference evidence="3 4" key="1">
    <citation type="submission" date="2016-10" db="EMBL/GenBank/DDBJ databases">
        <authorList>
            <person name="de Groot N.N."/>
        </authorList>
    </citation>
    <scope>NUCLEOTIDE SEQUENCE [LARGE SCALE GENOMIC DNA]</scope>
    <source>
        <strain evidence="3 4">CGMCC 1.3702</strain>
    </source>
</reference>
<keyword evidence="2" id="KW-0560">Oxidoreductase</keyword>
<dbReference type="PANTHER" id="PTHR43976">
    <property type="entry name" value="SHORT CHAIN DEHYDROGENASE"/>
    <property type="match status" value="1"/>
</dbReference>
<evidence type="ECO:0000256" key="2">
    <source>
        <dbReference type="ARBA" id="ARBA00023002"/>
    </source>
</evidence>
<gene>
    <name evidence="3" type="ORF">SAMN04488072_106229</name>
</gene>
<dbReference type="STRING" id="237679.SAMN04488072_106229"/>
<dbReference type="GO" id="GO:0016491">
    <property type="term" value="F:oxidoreductase activity"/>
    <property type="evidence" value="ECO:0007669"/>
    <property type="project" value="UniProtKB-KW"/>
</dbReference>
<evidence type="ECO:0000313" key="3">
    <source>
        <dbReference type="EMBL" id="SFB07876.1"/>
    </source>
</evidence>